<dbReference type="Gramene" id="ONK64619">
    <property type="protein sequence ID" value="ONK64619"/>
    <property type="gene ID" value="A4U43_C07F28020"/>
</dbReference>
<evidence type="ECO:0000313" key="3">
    <source>
        <dbReference type="Proteomes" id="UP000243459"/>
    </source>
</evidence>
<sequence>MFVRGEDGGSTAYKVGEVEDVNADGRGGGGMGGFEEGEDGIDIFLVVDAGQDAELGAGFCVLDCTTLVGDEAVLRAVDVFDEGRGDPAKDDDGEDQDGESLMSDHLRSKKEWLS</sequence>
<feature type="compositionally biased region" description="Basic and acidic residues" evidence="1">
    <location>
        <begin position="81"/>
        <end position="90"/>
    </location>
</feature>
<accession>A0A5P1EIK9</accession>
<dbReference type="AlphaFoldDB" id="A0A5P1EIK9"/>
<gene>
    <name evidence="2" type="ORF">A4U43_C07F28020</name>
</gene>
<protein>
    <submittedName>
        <fullName evidence="2">Uncharacterized protein</fullName>
    </submittedName>
</protein>
<proteinExistence type="predicted"/>
<keyword evidence="3" id="KW-1185">Reference proteome</keyword>
<name>A0A5P1EIK9_ASPOF</name>
<feature type="region of interest" description="Disordered" evidence="1">
    <location>
        <begin position="81"/>
        <end position="114"/>
    </location>
</feature>
<evidence type="ECO:0000313" key="2">
    <source>
        <dbReference type="EMBL" id="ONK64619.1"/>
    </source>
</evidence>
<evidence type="ECO:0000256" key="1">
    <source>
        <dbReference type="SAM" id="MobiDB-lite"/>
    </source>
</evidence>
<reference evidence="3" key="1">
    <citation type="journal article" date="2017" name="Nat. Commun.">
        <title>The asparagus genome sheds light on the origin and evolution of a young Y chromosome.</title>
        <authorList>
            <person name="Harkess A."/>
            <person name="Zhou J."/>
            <person name="Xu C."/>
            <person name="Bowers J.E."/>
            <person name="Van der Hulst R."/>
            <person name="Ayyampalayam S."/>
            <person name="Mercati F."/>
            <person name="Riccardi P."/>
            <person name="McKain M.R."/>
            <person name="Kakrana A."/>
            <person name="Tang H."/>
            <person name="Ray J."/>
            <person name="Groenendijk J."/>
            <person name="Arikit S."/>
            <person name="Mathioni S.M."/>
            <person name="Nakano M."/>
            <person name="Shan H."/>
            <person name="Telgmann-Rauber A."/>
            <person name="Kanno A."/>
            <person name="Yue Z."/>
            <person name="Chen H."/>
            <person name="Li W."/>
            <person name="Chen Y."/>
            <person name="Xu X."/>
            <person name="Zhang Y."/>
            <person name="Luo S."/>
            <person name="Chen H."/>
            <person name="Gao J."/>
            <person name="Mao Z."/>
            <person name="Pires J.C."/>
            <person name="Luo M."/>
            <person name="Kudrna D."/>
            <person name="Wing R.A."/>
            <person name="Meyers B.C."/>
            <person name="Yi K."/>
            <person name="Kong H."/>
            <person name="Lavrijsen P."/>
            <person name="Sunseri F."/>
            <person name="Falavigna A."/>
            <person name="Ye Y."/>
            <person name="Leebens-Mack J.H."/>
            <person name="Chen G."/>
        </authorList>
    </citation>
    <scope>NUCLEOTIDE SEQUENCE [LARGE SCALE GENOMIC DNA]</scope>
    <source>
        <strain evidence="3">cv. DH0086</strain>
    </source>
</reference>
<dbReference type="EMBL" id="CM007387">
    <property type="protein sequence ID" value="ONK64619.1"/>
    <property type="molecule type" value="Genomic_DNA"/>
</dbReference>
<organism evidence="2 3">
    <name type="scientific">Asparagus officinalis</name>
    <name type="common">Garden asparagus</name>
    <dbReference type="NCBI Taxonomy" id="4686"/>
    <lineage>
        <taxon>Eukaryota</taxon>
        <taxon>Viridiplantae</taxon>
        <taxon>Streptophyta</taxon>
        <taxon>Embryophyta</taxon>
        <taxon>Tracheophyta</taxon>
        <taxon>Spermatophyta</taxon>
        <taxon>Magnoliopsida</taxon>
        <taxon>Liliopsida</taxon>
        <taxon>Asparagales</taxon>
        <taxon>Asparagaceae</taxon>
        <taxon>Asparagoideae</taxon>
        <taxon>Asparagus</taxon>
    </lineage>
</organism>
<feature type="region of interest" description="Disordered" evidence="1">
    <location>
        <begin position="1"/>
        <end position="33"/>
    </location>
</feature>
<feature type="compositionally biased region" description="Basic and acidic residues" evidence="1">
    <location>
        <begin position="102"/>
        <end position="114"/>
    </location>
</feature>
<dbReference type="Proteomes" id="UP000243459">
    <property type="component" value="Chromosome 7"/>
</dbReference>